<keyword evidence="1" id="KW-1133">Transmembrane helix</keyword>
<dbReference type="EMBL" id="VITH01000026">
    <property type="protein sequence ID" value="TWA73966.1"/>
    <property type="molecule type" value="Genomic_DNA"/>
</dbReference>
<sequence length="32" mass="3249">MSEPPASAPLLDLLALVLIWGLAVAALIAFGD</sequence>
<proteinExistence type="predicted"/>
<dbReference type="Proteomes" id="UP000318529">
    <property type="component" value="Unassembled WGS sequence"/>
</dbReference>
<organism evidence="2 3">
    <name type="scientific">Azospirillum brasilense</name>
    <dbReference type="NCBI Taxonomy" id="192"/>
    <lineage>
        <taxon>Bacteria</taxon>
        <taxon>Pseudomonadati</taxon>
        <taxon>Pseudomonadota</taxon>
        <taxon>Alphaproteobacteria</taxon>
        <taxon>Rhodospirillales</taxon>
        <taxon>Azospirillaceae</taxon>
        <taxon>Azospirillum</taxon>
    </lineage>
</organism>
<protein>
    <submittedName>
        <fullName evidence="2">Uncharacterized protein</fullName>
    </submittedName>
</protein>
<evidence type="ECO:0000313" key="3">
    <source>
        <dbReference type="Proteomes" id="UP000318529"/>
    </source>
</evidence>
<evidence type="ECO:0000256" key="1">
    <source>
        <dbReference type="SAM" id="Phobius"/>
    </source>
</evidence>
<accession>A0A560BMY6</accession>
<keyword evidence="1" id="KW-0812">Transmembrane</keyword>
<evidence type="ECO:0000313" key="2">
    <source>
        <dbReference type="EMBL" id="TWA73966.1"/>
    </source>
</evidence>
<feature type="transmembrane region" description="Helical" evidence="1">
    <location>
        <begin position="6"/>
        <end position="30"/>
    </location>
</feature>
<reference evidence="2 3" key="1">
    <citation type="submission" date="2019-06" db="EMBL/GenBank/DDBJ databases">
        <title>Genomic Encyclopedia of Type Strains, Phase IV (KMG-V): Genome sequencing to study the core and pangenomes of soil and plant-associated prokaryotes.</title>
        <authorList>
            <person name="Whitman W."/>
        </authorList>
    </citation>
    <scope>NUCLEOTIDE SEQUENCE [LARGE SCALE GENOMIC DNA]</scope>
    <source>
        <strain evidence="2 3">BR 11650</strain>
    </source>
</reference>
<comment type="caution">
    <text evidence="2">The sequence shown here is derived from an EMBL/GenBank/DDBJ whole genome shotgun (WGS) entry which is preliminary data.</text>
</comment>
<gene>
    <name evidence="2" type="ORF">FBZ83_12633</name>
</gene>
<dbReference type="AlphaFoldDB" id="A0A560BMY6"/>
<keyword evidence="1" id="KW-0472">Membrane</keyword>
<name>A0A560BMY6_AZOBR</name>